<gene>
    <name evidence="4" type="primary">LOC112694114</name>
    <name evidence="2" type="ORF">g.84595</name>
</gene>
<feature type="compositionally biased region" description="Basic residues" evidence="1">
    <location>
        <begin position="623"/>
        <end position="634"/>
    </location>
</feature>
<name>A0A2S2R7D7_9HEMI</name>
<evidence type="ECO:0000313" key="3">
    <source>
        <dbReference type="Proteomes" id="UP000694846"/>
    </source>
</evidence>
<reference evidence="2" key="1">
    <citation type="submission" date="2018-04" db="EMBL/GenBank/DDBJ databases">
        <title>Transcriptome assembly of Sipha flava.</title>
        <authorList>
            <person name="Scully E.D."/>
            <person name="Geib S.M."/>
            <person name="Palmer N.A."/>
            <person name="Koch K."/>
            <person name="Bradshaw J."/>
            <person name="Heng-Moss T."/>
            <person name="Sarath G."/>
        </authorList>
    </citation>
    <scope>NUCLEOTIDE SEQUENCE</scope>
</reference>
<dbReference type="Proteomes" id="UP000694846">
    <property type="component" value="Unplaced"/>
</dbReference>
<evidence type="ECO:0000313" key="4">
    <source>
        <dbReference type="RefSeq" id="XP_025425275.1"/>
    </source>
</evidence>
<dbReference type="OrthoDB" id="6598316at2759"/>
<dbReference type="RefSeq" id="XP_025425275.1">
    <property type="nucleotide sequence ID" value="XM_025569490.1"/>
</dbReference>
<keyword evidence="3" id="KW-1185">Reference proteome</keyword>
<dbReference type="AlphaFoldDB" id="A0A2S2R7D7"/>
<dbReference type="EMBL" id="GGMS01016069">
    <property type="protein sequence ID" value="MBY85272.1"/>
    <property type="molecule type" value="Transcribed_RNA"/>
</dbReference>
<organism evidence="2">
    <name type="scientific">Sipha flava</name>
    <name type="common">yellow sugarcane aphid</name>
    <dbReference type="NCBI Taxonomy" id="143950"/>
    <lineage>
        <taxon>Eukaryota</taxon>
        <taxon>Metazoa</taxon>
        <taxon>Ecdysozoa</taxon>
        <taxon>Arthropoda</taxon>
        <taxon>Hexapoda</taxon>
        <taxon>Insecta</taxon>
        <taxon>Pterygota</taxon>
        <taxon>Neoptera</taxon>
        <taxon>Paraneoptera</taxon>
        <taxon>Hemiptera</taxon>
        <taxon>Sternorrhyncha</taxon>
        <taxon>Aphidomorpha</taxon>
        <taxon>Aphidoidea</taxon>
        <taxon>Aphididae</taxon>
        <taxon>Sipha</taxon>
    </lineage>
</organism>
<feature type="region of interest" description="Disordered" evidence="1">
    <location>
        <begin position="611"/>
        <end position="634"/>
    </location>
</feature>
<reference evidence="4" key="2">
    <citation type="submission" date="2025-04" db="UniProtKB">
        <authorList>
            <consortium name="RefSeq"/>
        </authorList>
    </citation>
    <scope>IDENTIFICATION</scope>
    <source>
        <tissue evidence="4">Whole body</tissue>
    </source>
</reference>
<protein>
    <submittedName>
        <fullName evidence="4">Uncharacterized protein LOC112694114</fullName>
    </submittedName>
</protein>
<dbReference type="GeneID" id="112694114"/>
<accession>A0A2S2R7D7</accession>
<proteinExistence type="predicted"/>
<evidence type="ECO:0000256" key="1">
    <source>
        <dbReference type="SAM" id="MobiDB-lite"/>
    </source>
</evidence>
<sequence length="634" mass="74253">MAECIDSLSNTMASLSASNGNTDVGKHSKEHELDNNVRAKLLQIENLYESIFSWEVKKLTGTNQNLMLNLIDKIQDKCKMIVDKENVFNSKRFYLQLIICYELYLNKSYEESLLEIENVVKYLETCIFDESNEQYSDAYNHIARATNAYIAITLNQESDKIVKNIKLMNNLNRAEKAAICAVKAKVFMEYAPKGNEIALKFSEQARNLHSTEPEWIIIWLKAKGRVRRYNDSLNKMPEKDEMDAAEILFTSKTNCQHLIYASKIFTEVAFHNKLNKKFNESNKYYKLSSDILEKIIELTNDNIEVLESCLQIYVNIPKQFHSKTVIDQIIQKLTHVQNGQVDFILGKYYLKYEKDYEKAKIFLSRGMAAGNFGSALQLLKVDCLLQPVNEFPIVKTLNMIYNVFPSPQRRLIVLSQILIYYYYKNNPKELMHYLKLYLEQDIDDTLKKNYLITAYPMFKINELFKTKQFLNALSLRVNNLIRLHDWTKEEKEIVKGTLDNFNIMLKVQLYENQHVEDKNKYDKKNLFYNRSKNWQKQQVYLSSKNIDKTKKNSVYNKEPPAHKSTEIRNSSRSLQLGISENDLNSIDPKKFEKQYSSSENLHVVSIKNESTFKPIDGKGNDRFRHKKKLTMSKK</sequence>
<evidence type="ECO:0000313" key="2">
    <source>
        <dbReference type="EMBL" id="MBY85272.1"/>
    </source>
</evidence>